<dbReference type="SUPFAM" id="SSF53448">
    <property type="entry name" value="Nucleotide-diphospho-sugar transferases"/>
    <property type="match status" value="1"/>
</dbReference>
<comment type="caution">
    <text evidence="2">The sequence shown here is derived from an EMBL/GenBank/DDBJ whole genome shotgun (WGS) entry which is preliminary data.</text>
</comment>
<name>A0A9Q6ELL1_NOSLI</name>
<dbReference type="Proteomes" id="UP000222310">
    <property type="component" value="Unassembled WGS sequence"/>
</dbReference>
<proteinExistence type="predicted"/>
<evidence type="ECO:0000259" key="1">
    <source>
        <dbReference type="Pfam" id="PF00483"/>
    </source>
</evidence>
<organism evidence="2 3">
    <name type="scientific">Nostoc linckia z8</name>
    <dbReference type="NCBI Taxonomy" id="1628746"/>
    <lineage>
        <taxon>Bacteria</taxon>
        <taxon>Bacillati</taxon>
        <taxon>Cyanobacteriota</taxon>
        <taxon>Cyanophyceae</taxon>
        <taxon>Nostocales</taxon>
        <taxon>Nostocaceae</taxon>
        <taxon>Nostoc</taxon>
    </lineage>
</organism>
<feature type="domain" description="Nucleotidyl transferase" evidence="1">
    <location>
        <begin position="19"/>
        <end position="178"/>
    </location>
</feature>
<gene>
    <name evidence="2" type="ORF">VF08_11295</name>
</gene>
<dbReference type="EMBL" id="LAHD01000026">
    <property type="protein sequence ID" value="PHK04394.1"/>
    <property type="molecule type" value="Genomic_DNA"/>
</dbReference>
<accession>A0A9Q6ELL1</accession>
<dbReference type="InterPro" id="IPR016873">
    <property type="entry name" value="Caps_polysacc_synth_BcbE_prd"/>
</dbReference>
<protein>
    <recommendedName>
        <fullName evidence="1">Nucleotidyl transferase domain-containing protein</fullName>
    </recommendedName>
</protein>
<dbReference type="PIRSF" id="PIRSF028162">
    <property type="entry name" value="BcbE_prd"/>
    <property type="match status" value="1"/>
</dbReference>
<dbReference type="Pfam" id="PF00483">
    <property type="entry name" value="NTP_transferase"/>
    <property type="match status" value="1"/>
</dbReference>
<dbReference type="CDD" id="cd04183">
    <property type="entry name" value="GT2_BcE_like"/>
    <property type="match status" value="1"/>
</dbReference>
<sequence>MNILLLMAGGSEAFQEAGYAYPKSLIEIEGLPLIQHVIQSLESLYTSNSKLICMVRREENRRSYIGSVIHLISPQAVVIEIEQSTSGAACTSLLAVEQIDTQEPLVIVNSDQIIETNLSVVLGEFRYKGFDGGIIVFEAVHPRWSYVRCNSQGLVIEAAEKRPISNLATAGFYYFAKGQDFVNSAKSMIKKDAHISGQFYVCPVYNEMLLKQAKIGVYKIPRSAYFSLATPQNLHTYEEYLRHKNTQPSYA</sequence>
<dbReference type="GeneID" id="57095274"/>
<dbReference type="InterPro" id="IPR005835">
    <property type="entry name" value="NTP_transferase_dom"/>
</dbReference>
<dbReference type="Gene3D" id="3.90.550.10">
    <property type="entry name" value="Spore Coat Polysaccharide Biosynthesis Protein SpsA, Chain A"/>
    <property type="match status" value="1"/>
</dbReference>
<evidence type="ECO:0000313" key="3">
    <source>
        <dbReference type="Proteomes" id="UP000222310"/>
    </source>
</evidence>
<dbReference type="InterPro" id="IPR029044">
    <property type="entry name" value="Nucleotide-diphossugar_trans"/>
</dbReference>
<dbReference type="RefSeq" id="WP_099067775.1">
    <property type="nucleotide sequence ID" value="NZ_LAHD01000026.1"/>
</dbReference>
<evidence type="ECO:0000313" key="2">
    <source>
        <dbReference type="EMBL" id="PHK04394.1"/>
    </source>
</evidence>
<dbReference type="AlphaFoldDB" id="A0A9Q6ELL1"/>
<reference evidence="2 3" key="1">
    <citation type="submission" date="2015-02" db="EMBL/GenBank/DDBJ databases">
        <title>Nostoc linckia genome annotation.</title>
        <authorList>
            <person name="Zhou Z."/>
        </authorList>
    </citation>
    <scope>NUCLEOTIDE SEQUENCE [LARGE SCALE GENOMIC DNA]</scope>
    <source>
        <strain evidence="3">z8</strain>
    </source>
</reference>